<dbReference type="RefSeq" id="WP_011242197.1">
    <property type="nucleotide sequence ID" value="NZ_JABXIY010000005.1"/>
</dbReference>
<dbReference type="EMBL" id="JABXIY010000005">
    <property type="protein sequence ID" value="NVK95511.1"/>
    <property type="molecule type" value="Genomic_DNA"/>
</dbReference>
<protein>
    <submittedName>
        <fullName evidence="1">Uncharacterized protein</fullName>
    </submittedName>
</protein>
<proteinExistence type="predicted"/>
<organism evidence="1 2">
    <name type="scientific">Ruegeria pomeroyi</name>
    <dbReference type="NCBI Taxonomy" id="89184"/>
    <lineage>
        <taxon>Bacteria</taxon>
        <taxon>Pseudomonadati</taxon>
        <taxon>Pseudomonadota</taxon>
        <taxon>Alphaproteobacteria</taxon>
        <taxon>Rhodobacterales</taxon>
        <taxon>Roseobacteraceae</taxon>
        <taxon>Ruegeria</taxon>
    </lineage>
</organism>
<dbReference type="Proteomes" id="UP000565723">
    <property type="component" value="Unassembled WGS sequence"/>
</dbReference>
<reference evidence="1 2" key="1">
    <citation type="journal article" date="2020" name="Proc. Natl. Acad. Sci. U.S.A.">
        <title>Ecological drivers of bacterial community assembly in synthetic phycospheres.</title>
        <authorList>
            <person name="Fu H."/>
            <person name="Uchimiya M."/>
            <person name="Gore J."/>
            <person name="Moran M.A."/>
        </authorList>
    </citation>
    <scope>NUCLEOTIDE SEQUENCE [LARGE SCALE GENOMIC DNA]</scope>
    <source>
        <strain evidence="1">HF-Din03</strain>
    </source>
</reference>
<sequence length="66" mass="6975">MLRTLLNTAATITAGSLFSAGVMTLGFYILPSSLLAGEPALTRFATETHARFAIAADGEERFAQVN</sequence>
<dbReference type="AlphaFoldDB" id="A0A850LBX2"/>
<gene>
    <name evidence="1" type="ORF">HW564_01160</name>
</gene>
<comment type="caution">
    <text evidence="1">The sequence shown here is derived from an EMBL/GenBank/DDBJ whole genome shotgun (WGS) entry which is preliminary data.</text>
</comment>
<name>A0A850LBX2_9RHOB</name>
<evidence type="ECO:0000313" key="1">
    <source>
        <dbReference type="EMBL" id="NVK95511.1"/>
    </source>
</evidence>
<evidence type="ECO:0000313" key="2">
    <source>
        <dbReference type="Proteomes" id="UP000565723"/>
    </source>
</evidence>
<accession>A0A850LBX2</accession>